<dbReference type="OrthoDB" id="6119243at2759"/>
<dbReference type="PANTHER" id="PTHR11675:SF126">
    <property type="entry name" value="RICIN B LECTIN DOMAIN-CONTAINING PROTEIN"/>
    <property type="match status" value="1"/>
</dbReference>
<feature type="non-terminal residue" evidence="3">
    <location>
        <position position="1"/>
    </location>
</feature>
<evidence type="ECO:0000259" key="2">
    <source>
        <dbReference type="Pfam" id="PF00535"/>
    </source>
</evidence>
<feature type="non-terminal residue" evidence="3">
    <location>
        <position position="55"/>
    </location>
</feature>
<sequence>CDKLQYNHSLPSASVIIPFYDEWLSVLLRTVYSIINRSPRHLIKEIILVDDASTL</sequence>
<dbReference type="Gene3D" id="3.90.550.10">
    <property type="entry name" value="Spore Coat Polysaccharide Biosynthesis Protein SpsA, Chain A"/>
    <property type="match status" value="1"/>
</dbReference>
<keyword evidence="1" id="KW-1015">Disulfide bond</keyword>
<name>A0A8S3ZHH9_9EUPU</name>
<dbReference type="GO" id="GO:0006493">
    <property type="term" value="P:protein O-linked glycosylation"/>
    <property type="evidence" value="ECO:0007669"/>
    <property type="project" value="TreeGrafter"/>
</dbReference>
<dbReference type="PANTHER" id="PTHR11675">
    <property type="entry name" value="N-ACETYLGALACTOSAMINYLTRANSFERASE"/>
    <property type="match status" value="1"/>
</dbReference>
<dbReference type="EMBL" id="CAJHNH020002387">
    <property type="protein sequence ID" value="CAG5126566.1"/>
    <property type="molecule type" value="Genomic_DNA"/>
</dbReference>
<organism evidence="3 4">
    <name type="scientific">Candidula unifasciata</name>
    <dbReference type="NCBI Taxonomy" id="100452"/>
    <lineage>
        <taxon>Eukaryota</taxon>
        <taxon>Metazoa</taxon>
        <taxon>Spiralia</taxon>
        <taxon>Lophotrochozoa</taxon>
        <taxon>Mollusca</taxon>
        <taxon>Gastropoda</taxon>
        <taxon>Heterobranchia</taxon>
        <taxon>Euthyneura</taxon>
        <taxon>Panpulmonata</taxon>
        <taxon>Eupulmonata</taxon>
        <taxon>Stylommatophora</taxon>
        <taxon>Helicina</taxon>
        <taxon>Helicoidea</taxon>
        <taxon>Geomitridae</taxon>
        <taxon>Candidula</taxon>
    </lineage>
</organism>
<dbReference type="Proteomes" id="UP000678393">
    <property type="component" value="Unassembled WGS sequence"/>
</dbReference>
<dbReference type="InterPro" id="IPR029044">
    <property type="entry name" value="Nucleotide-diphossugar_trans"/>
</dbReference>
<protein>
    <recommendedName>
        <fullName evidence="2">Glycosyltransferase 2-like domain-containing protein</fullName>
    </recommendedName>
</protein>
<accession>A0A8S3ZHH9</accession>
<keyword evidence="4" id="KW-1185">Reference proteome</keyword>
<comment type="caution">
    <text evidence="3">The sequence shown here is derived from an EMBL/GenBank/DDBJ whole genome shotgun (WGS) entry which is preliminary data.</text>
</comment>
<feature type="domain" description="Glycosyltransferase 2-like" evidence="2">
    <location>
        <begin position="14"/>
        <end position="54"/>
    </location>
</feature>
<evidence type="ECO:0000313" key="4">
    <source>
        <dbReference type="Proteomes" id="UP000678393"/>
    </source>
</evidence>
<dbReference type="GO" id="GO:0004653">
    <property type="term" value="F:polypeptide N-acetylgalactosaminyltransferase activity"/>
    <property type="evidence" value="ECO:0007669"/>
    <property type="project" value="TreeGrafter"/>
</dbReference>
<proteinExistence type="predicted"/>
<dbReference type="AlphaFoldDB" id="A0A8S3ZHH9"/>
<dbReference type="Pfam" id="PF00535">
    <property type="entry name" value="Glycos_transf_2"/>
    <property type="match status" value="1"/>
</dbReference>
<dbReference type="InterPro" id="IPR001173">
    <property type="entry name" value="Glyco_trans_2-like"/>
</dbReference>
<gene>
    <name evidence="3" type="ORF">CUNI_LOCUS12124</name>
</gene>
<dbReference type="SUPFAM" id="SSF53448">
    <property type="entry name" value="Nucleotide-diphospho-sugar transferases"/>
    <property type="match status" value="1"/>
</dbReference>
<evidence type="ECO:0000313" key="3">
    <source>
        <dbReference type="EMBL" id="CAG5126566.1"/>
    </source>
</evidence>
<evidence type="ECO:0000256" key="1">
    <source>
        <dbReference type="ARBA" id="ARBA00023157"/>
    </source>
</evidence>
<reference evidence="3" key="1">
    <citation type="submission" date="2021-04" db="EMBL/GenBank/DDBJ databases">
        <authorList>
            <consortium name="Molecular Ecology Group"/>
        </authorList>
    </citation>
    <scope>NUCLEOTIDE SEQUENCE</scope>
</reference>
<dbReference type="GO" id="GO:0005794">
    <property type="term" value="C:Golgi apparatus"/>
    <property type="evidence" value="ECO:0007669"/>
    <property type="project" value="TreeGrafter"/>
</dbReference>